<evidence type="ECO:0000256" key="6">
    <source>
        <dbReference type="SAM" id="MobiDB-lite"/>
    </source>
</evidence>
<reference evidence="8 9" key="1">
    <citation type="submission" date="2006-02" db="EMBL/GenBank/DDBJ databases">
        <authorList>
            <person name="Pinhassi J."/>
            <person name="Pedros-Alio C."/>
            <person name="Ferriera S."/>
            <person name="Johnson J."/>
            <person name="Kravitz S."/>
            <person name="Halpern A."/>
            <person name="Remington K."/>
            <person name="Beeson K."/>
            <person name="Tran B."/>
            <person name="Rogers Y.-H."/>
            <person name="Friedman R."/>
            <person name="Venter J.C."/>
        </authorList>
    </citation>
    <scope>NUCLEOTIDE SEQUENCE [LARGE SCALE GENOMIC DNA]</scope>
    <source>
        <strain evidence="8 9">MED297</strain>
    </source>
</reference>
<dbReference type="RefSeq" id="WP_008044726.1">
    <property type="nucleotide sequence ID" value="NZ_CH724151.1"/>
</dbReference>
<feature type="compositionally biased region" description="Basic and acidic residues" evidence="6">
    <location>
        <begin position="453"/>
        <end position="462"/>
    </location>
</feature>
<gene>
    <name evidence="8" type="ORF">MED297_20027</name>
</gene>
<dbReference type="PANTHER" id="PTHR30563">
    <property type="entry name" value="DNA RECOMBINATION PROTEIN RMUC"/>
    <property type="match status" value="1"/>
</dbReference>
<evidence type="ECO:0000256" key="3">
    <source>
        <dbReference type="ARBA" id="ARBA00023054"/>
    </source>
</evidence>
<feature type="region of interest" description="Disordered" evidence="6">
    <location>
        <begin position="446"/>
        <end position="472"/>
    </location>
</feature>
<evidence type="ECO:0000256" key="2">
    <source>
        <dbReference type="ARBA" id="ARBA00009840"/>
    </source>
</evidence>
<comment type="function">
    <text evidence="1">Involved in DNA recombination.</text>
</comment>
<dbReference type="Proteomes" id="UP000005953">
    <property type="component" value="Unassembled WGS sequence"/>
</dbReference>
<dbReference type="GO" id="GO:0006310">
    <property type="term" value="P:DNA recombination"/>
    <property type="evidence" value="ECO:0007669"/>
    <property type="project" value="UniProtKB-KW"/>
</dbReference>
<keyword evidence="7" id="KW-0472">Membrane</keyword>
<name>A4B9B0_9GAMM</name>
<feature type="coiled-coil region" evidence="5">
    <location>
        <begin position="41"/>
        <end position="138"/>
    </location>
</feature>
<dbReference type="STRING" id="314283.MED297_20027"/>
<dbReference type="EMBL" id="AAOE01000001">
    <property type="protein sequence ID" value="EAR11211.1"/>
    <property type="molecule type" value="Genomic_DNA"/>
</dbReference>
<protein>
    <recommendedName>
        <fullName evidence="10">DNA recombination protein RmuC</fullName>
    </recommendedName>
</protein>
<keyword evidence="3 5" id="KW-0175">Coiled coil</keyword>
<dbReference type="AlphaFoldDB" id="A4B9B0"/>
<evidence type="ECO:0000256" key="1">
    <source>
        <dbReference type="ARBA" id="ARBA00003416"/>
    </source>
</evidence>
<evidence type="ECO:0000313" key="9">
    <source>
        <dbReference type="Proteomes" id="UP000005953"/>
    </source>
</evidence>
<keyword evidence="7" id="KW-1133">Transmembrane helix</keyword>
<keyword evidence="4" id="KW-0233">DNA recombination</keyword>
<comment type="caution">
    <text evidence="8">The sequence shown here is derived from an EMBL/GenBank/DDBJ whole genome shotgun (WGS) entry which is preliminary data.</text>
</comment>
<dbReference type="HOGENOM" id="CLU_024057_0_0_6"/>
<comment type="similarity">
    <text evidence="2">Belongs to the RmuC family.</text>
</comment>
<evidence type="ECO:0000256" key="4">
    <source>
        <dbReference type="ARBA" id="ARBA00023172"/>
    </source>
</evidence>
<feature type="transmembrane region" description="Helical" evidence="7">
    <location>
        <begin position="12"/>
        <end position="31"/>
    </location>
</feature>
<dbReference type="Pfam" id="PF02646">
    <property type="entry name" value="RmuC"/>
    <property type="match status" value="1"/>
</dbReference>
<dbReference type="PANTHER" id="PTHR30563:SF0">
    <property type="entry name" value="DNA RECOMBINATION PROTEIN RMUC"/>
    <property type="match status" value="1"/>
</dbReference>
<proteinExistence type="inferred from homology"/>
<keyword evidence="9" id="KW-1185">Reference proteome</keyword>
<evidence type="ECO:0000256" key="5">
    <source>
        <dbReference type="SAM" id="Coils"/>
    </source>
</evidence>
<dbReference type="OrthoDB" id="9765111at2"/>
<sequence length="472" mass="53687">MIPWLTDIQQAFVFGLLSTVLVSTVIGTLFWSRWRRQQLLLEEMQQALHQERSLSARLAAENAGLQVQVRQLTELQAQLTAKDQQLNLLQREVRTLESRLADINARAESAKAHHAEQLQLLNDSREQLKRDFGQLANDIFEQKQQRFSEQSKASITALLDPFHRQIEQFRQRVDDIHSRDVEGRSQLLTQLSVLKDMNSQLNRQADDLTKALKGDKKLQGNWGELQIERILESSGLQKGREFEREANYKDDQGQNRRPDFIIHLPDGKHIIIDSKVSLNAYQKAVAADDEATRNTALQAHVSAVRHHIHALSAKNYPGLSGLNSPDFVLMFMPVESAFIAAFEQDSQLFNEAFERHIVVVTPTTLLATLRTVANLWVLERQNENAKELYALAGKIYDKVAVFSRKMDKLGTQIQSADRTFHEALNTFSDGRGSMLSYVERLKEMGAPTSKSISDTHRPRMVGEDAPEAEDED</sequence>
<organism evidence="8 9">
    <name type="scientific">Reinekea blandensis MED297</name>
    <dbReference type="NCBI Taxonomy" id="314283"/>
    <lineage>
        <taxon>Bacteria</taxon>
        <taxon>Pseudomonadati</taxon>
        <taxon>Pseudomonadota</taxon>
        <taxon>Gammaproteobacteria</taxon>
        <taxon>Oceanospirillales</taxon>
        <taxon>Saccharospirillaceae</taxon>
        <taxon>Reinekea</taxon>
    </lineage>
</organism>
<evidence type="ECO:0000313" key="8">
    <source>
        <dbReference type="EMBL" id="EAR11211.1"/>
    </source>
</evidence>
<dbReference type="InterPro" id="IPR003798">
    <property type="entry name" value="DNA_recombination_RmuC"/>
</dbReference>
<evidence type="ECO:0008006" key="10">
    <source>
        <dbReference type="Google" id="ProtNLM"/>
    </source>
</evidence>
<accession>A4B9B0</accession>
<keyword evidence="7" id="KW-0812">Transmembrane</keyword>
<evidence type="ECO:0000256" key="7">
    <source>
        <dbReference type="SAM" id="Phobius"/>
    </source>
</evidence>